<proteinExistence type="predicted"/>
<gene>
    <name evidence="2" type="ORF">HNR07_001781</name>
</gene>
<dbReference type="AlphaFoldDB" id="A0A840W3T7"/>
<evidence type="ECO:0000313" key="3">
    <source>
        <dbReference type="Proteomes" id="UP000579647"/>
    </source>
</evidence>
<dbReference type="SUPFAM" id="SSF51735">
    <property type="entry name" value="NAD(P)-binding Rossmann-fold domains"/>
    <property type="match status" value="1"/>
</dbReference>
<dbReference type="PANTHER" id="PTHR43580">
    <property type="entry name" value="OXIDOREDUCTASE GLYR1-RELATED"/>
    <property type="match status" value="1"/>
</dbReference>
<accession>A0A840W3T7</accession>
<comment type="caution">
    <text evidence="2">The sequence shown here is derived from an EMBL/GenBank/DDBJ whole genome shotgun (WGS) entry which is preliminary data.</text>
</comment>
<dbReference type="InterPro" id="IPR036291">
    <property type="entry name" value="NAD(P)-bd_dom_sf"/>
</dbReference>
<dbReference type="PANTHER" id="PTHR43580:SF2">
    <property type="entry name" value="CYTOKINE-LIKE NUCLEAR FACTOR N-PAC"/>
    <property type="match status" value="1"/>
</dbReference>
<name>A0A840W3T7_9ACTN</name>
<protein>
    <submittedName>
        <fullName evidence="2">3-hydroxyisobutyrate dehydrogenase-like beta-hydroxyacid dehydrogenase</fullName>
    </submittedName>
</protein>
<dbReference type="Proteomes" id="UP000579647">
    <property type="component" value="Unassembled WGS sequence"/>
</dbReference>
<dbReference type="InterPro" id="IPR006115">
    <property type="entry name" value="6PGDH_NADP-bd"/>
</dbReference>
<dbReference type="EMBL" id="JACHDO010000001">
    <property type="protein sequence ID" value="MBB5490644.1"/>
    <property type="molecule type" value="Genomic_DNA"/>
</dbReference>
<dbReference type="GO" id="GO:0050661">
    <property type="term" value="F:NADP binding"/>
    <property type="evidence" value="ECO:0007669"/>
    <property type="project" value="InterPro"/>
</dbReference>
<feature type="domain" description="6-phosphogluconate dehydrogenase NADP-binding" evidence="1">
    <location>
        <begin position="12"/>
        <end position="124"/>
    </location>
</feature>
<evidence type="ECO:0000259" key="1">
    <source>
        <dbReference type="Pfam" id="PF03446"/>
    </source>
</evidence>
<dbReference type="RefSeq" id="WP_184364199.1">
    <property type="nucleotide sequence ID" value="NZ_BAAAKM010000086.1"/>
</dbReference>
<dbReference type="InterPro" id="IPR051265">
    <property type="entry name" value="HIBADH-related_NP60_sf"/>
</dbReference>
<reference evidence="2 3" key="1">
    <citation type="submission" date="2020-08" db="EMBL/GenBank/DDBJ databases">
        <title>Sequencing the genomes of 1000 actinobacteria strains.</title>
        <authorList>
            <person name="Klenk H.-P."/>
        </authorList>
    </citation>
    <scope>NUCLEOTIDE SEQUENCE [LARGE SCALE GENOMIC DNA]</scope>
    <source>
        <strain evidence="2 3">DSM 44598</strain>
    </source>
</reference>
<dbReference type="Pfam" id="PF03446">
    <property type="entry name" value="NAD_binding_2"/>
    <property type="match status" value="1"/>
</dbReference>
<dbReference type="Gene3D" id="3.40.50.720">
    <property type="entry name" value="NAD(P)-binding Rossmann-like Domain"/>
    <property type="match status" value="1"/>
</dbReference>
<evidence type="ECO:0000313" key="2">
    <source>
        <dbReference type="EMBL" id="MBB5490644.1"/>
    </source>
</evidence>
<keyword evidence="3" id="KW-1185">Reference proteome</keyword>
<organism evidence="2 3">
    <name type="scientific">Nocardiopsis metallicus</name>
    <dbReference type="NCBI Taxonomy" id="179819"/>
    <lineage>
        <taxon>Bacteria</taxon>
        <taxon>Bacillati</taxon>
        <taxon>Actinomycetota</taxon>
        <taxon>Actinomycetes</taxon>
        <taxon>Streptosporangiales</taxon>
        <taxon>Nocardiopsidaceae</taxon>
        <taxon>Nocardiopsis</taxon>
    </lineage>
</organism>
<sequence length="154" mass="15685">MSGPHGAAEPTEITVLGCGLMGSALARALAAAGHPVTVWNRTPERAEALAGERMSAERTVAEAVGSARLVVACLADYAATLAAIDPVTDWTGTTLVNLASGAPSEVEEMERRIEGRGGRYLDGAVLAYPDDIGTPGAMIVYLVLARVPPASAGG</sequence>